<sequence>MNMTEATRPGLKIYGYEIGPDGKSKTLVLLRELSAATLERRFRALRTELDEAAEWHKSAPFLANARYIGVSAPRPTLAYGDKPLLARGRPRKNRKR</sequence>
<proteinExistence type="predicted"/>
<dbReference type="AlphaFoldDB" id="A0A844YRR5"/>
<name>A0A844YRR5_9SPHN</name>
<accession>A0A844YRR5</accession>
<comment type="caution">
    <text evidence="2">The sequence shown here is derived from an EMBL/GenBank/DDBJ whole genome shotgun (WGS) entry which is preliminary data.</text>
</comment>
<organism evidence="2 3">
    <name type="scientific">Alteraurantiacibacter buctensis</name>
    <dbReference type="NCBI Taxonomy" id="1503981"/>
    <lineage>
        <taxon>Bacteria</taxon>
        <taxon>Pseudomonadati</taxon>
        <taxon>Pseudomonadota</taxon>
        <taxon>Alphaproteobacteria</taxon>
        <taxon>Sphingomonadales</taxon>
        <taxon>Erythrobacteraceae</taxon>
        <taxon>Alteraurantiacibacter</taxon>
    </lineage>
</organism>
<dbReference type="Proteomes" id="UP000466966">
    <property type="component" value="Unassembled WGS sequence"/>
</dbReference>
<gene>
    <name evidence="2" type="ORF">GRI99_01260</name>
</gene>
<reference evidence="2 3" key="1">
    <citation type="submission" date="2019-12" db="EMBL/GenBank/DDBJ databases">
        <title>Genomic-based taxomic classification of the family Erythrobacteraceae.</title>
        <authorList>
            <person name="Xu L."/>
        </authorList>
    </citation>
    <scope>NUCLEOTIDE SEQUENCE [LARGE SCALE GENOMIC DNA]</scope>
    <source>
        <strain evidence="2 3">M0322</strain>
    </source>
</reference>
<protein>
    <submittedName>
        <fullName evidence="2">Uncharacterized protein</fullName>
    </submittedName>
</protein>
<keyword evidence="3" id="KW-1185">Reference proteome</keyword>
<feature type="region of interest" description="Disordered" evidence="1">
    <location>
        <begin position="74"/>
        <end position="96"/>
    </location>
</feature>
<evidence type="ECO:0000313" key="3">
    <source>
        <dbReference type="Proteomes" id="UP000466966"/>
    </source>
</evidence>
<dbReference type="EMBL" id="WTYV01000001">
    <property type="protein sequence ID" value="MXO70259.1"/>
    <property type="molecule type" value="Genomic_DNA"/>
</dbReference>
<evidence type="ECO:0000313" key="2">
    <source>
        <dbReference type="EMBL" id="MXO70259.1"/>
    </source>
</evidence>
<evidence type="ECO:0000256" key="1">
    <source>
        <dbReference type="SAM" id="MobiDB-lite"/>
    </source>
</evidence>